<evidence type="ECO:0000313" key="2">
    <source>
        <dbReference type="EMBL" id="MCW0484257.1"/>
    </source>
</evidence>
<dbReference type="EMBL" id="JAPAAF010000032">
    <property type="protein sequence ID" value="MCW0484257.1"/>
    <property type="molecule type" value="Genomic_DNA"/>
</dbReference>
<accession>A0AA41YEE6</accession>
<feature type="chain" id="PRO_5041322611" description="Glycoside hydrolase family 5 domain-containing protein" evidence="1">
    <location>
        <begin position="26"/>
        <end position="408"/>
    </location>
</feature>
<dbReference type="PROSITE" id="PS51257">
    <property type="entry name" value="PROKAR_LIPOPROTEIN"/>
    <property type="match status" value="1"/>
</dbReference>
<dbReference type="SUPFAM" id="SSF51445">
    <property type="entry name" value="(Trans)glycosidases"/>
    <property type="match status" value="1"/>
</dbReference>
<evidence type="ECO:0000313" key="3">
    <source>
        <dbReference type="Proteomes" id="UP001163821"/>
    </source>
</evidence>
<dbReference type="AlphaFoldDB" id="A0AA41YEE6"/>
<evidence type="ECO:0008006" key="4">
    <source>
        <dbReference type="Google" id="ProtNLM"/>
    </source>
</evidence>
<name>A0AA41YEE6_9BACT</name>
<feature type="signal peptide" evidence="1">
    <location>
        <begin position="1"/>
        <end position="25"/>
    </location>
</feature>
<dbReference type="RefSeq" id="WP_282592850.1">
    <property type="nucleotide sequence ID" value="NZ_JAPAAF010000032.1"/>
</dbReference>
<dbReference type="Proteomes" id="UP001163821">
    <property type="component" value="Unassembled WGS sequence"/>
</dbReference>
<keyword evidence="3" id="KW-1185">Reference proteome</keyword>
<proteinExistence type="predicted"/>
<organism evidence="2 3">
    <name type="scientific">Gaoshiqia sediminis</name>
    <dbReference type="NCBI Taxonomy" id="2986998"/>
    <lineage>
        <taxon>Bacteria</taxon>
        <taxon>Pseudomonadati</taxon>
        <taxon>Bacteroidota</taxon>
        <taxon>Bacteroidia</taxon>
        <taxon>Marinilabiliales</taxon>
        <taxon>Prolixibacteraceae</taxon>
        <taxon>Gaoshiqia</taxon>
    </lineage>
</organism>
<keyword evidence="1" id="KW-0732">Signal</keyword>
<evidence type="ECO:0000256" key="1">
    <source>
        <dbReference type="SAM" id="SignalP"/>
    </source>
</evidence>
<gene>
    <name evidence="2" type="ORF">N2K84_16060</name>
</gene>
<comment type="caution">
    <text evidence="2">The sequence shown here is derived from an EMBL/GenBank/DDBJ whole genome shotgun (WGS) entry which is preliminary data.</text>
</comment>
<protein>
    <recommendedName>
        <fullName evidence="4">Glycoside hydrolase family 5 domain-containing protein</fullName>
    </recommendedName>
</protein>
<reference evidence="2" key="1">
    <citation type="submission" date="2022-10" db="EMBL/GenBank/DDBJ databases">
        <title>Gaoshiqiia sediminis gen. nov., sp. nov., isolated from coastal sediment.</title>
        <authorList>
            <person name="Yu W.X."/>
            <person name="Mu D.S."/>
            <person name="Du J.Z."/>
            <person name="Liang Y.Q."/>
        </authorList>
    </citation>
    <scope>NUCLEOTIDE SEQUENCE</scope>
    <source>
        <strain evidence="2">A06</strain>
    </source>
</reference>
<dbReference type="InterPro" id="IPR017853">
    <property type="entry name" value="GH"/>
</dbReference>
<sequence length="408" mass="47443">MERLQKGIKVLLVFAGLFTMVSSCSGNPAIEVIIPAEEEADKDRGDLSGWGKSLGVNYNEQLQFIDFNNLEKTNTEWVRGFVDFFQLFDKPGTLHTDKRILNYLSLKEHGYRTILNIKWNFKGRGEGLPNVDSEVLEAYLSFLENLLEKVWHHTDIIVVGNEPFIETLADEKDQRLVDFYIIVARAVERFRDLHPDWYVPIFVGAFNNLYDPVWRTEAVDSLMEFVQSDPGISGIDLHIHHSEMQQMKDALHYASSKISDDQKILITEFSLMKHWKAQLTNNIPESFAIQYQLRAEMKNYQYIDFALKNPRTANEWFAFMQTSTWFESRKHYLKEAFSLMTNDPKFLVASYAIRQSYPIGKDFTSTTDPWVLNGLFANRTIRQDAGTGQDQLNYSFIDDFISIQNYRK</sequence>